<keyword evidence="6" id="KW-0472">Membrane</keyword>
<keyword evidence="6" id="KW-0812">Transmembrane</keyword>
<dbReference type="GO" id="GO:0046872">
    <property type="term" value="F:metal ion binding"/>
    <property type="evidence" value="ECO:0007669"/>
    <property type="project" value="UniProtKB-KW"/>
</dbReference>
<comment type="caution">
    <text evidence="8">The sequence shown here is derived from an EMBL/GenBank/DDBJ whole genome shotgun (WGS) entry which is preliminary data.</text>
</comment>
<keyword evidence="9" id="KW-1185">Reference proteome</keyword>
<dbReference type="AlphaFoldDB" id="A0A9Q1BPD5"/>
<feature type="transmembrane region" description="Helical" evidence="6">
    <location>
        <begin position="20"/>
        <end position="36"/>
    </location>
</feature>
<evidence type="ECO:0000256" key="1">
    <source>
        <dbReference type="ARBA" id="ARBA00022723"/>
    </source>
</evidence>
<dbReference type="Pfam" id="PF00481">
    <property type="entry name" value="PP2C"/>
    <property type="match status" value="1"/>
</dbReference>
<keyword evidence="1" id="KW-0479">Metal-binding</keyword>
<dbReference type="OrthoDB" id="343114at2759"/>
<dbReference type="PROSITE" id="PS01032">
    <property type="entry name" value="PPM_1"/>
    <property type="match status" value="1"/>
</dbReference>
<dbReference type="SMART" id="SM00332">
    <property type="entry name" value="PP2Cc"/>
    <property type="match status" value="1"/>
</dbReference>
<reference evidence="8" key="1">
    <citation type="submission" date="2021-10" db="EMBL/GenBank/DDBJ databases">
        <title>Tropical sea cucumber genome reveals ecological adaptation and Cuvierian tubules defense mechanism.</title>
        <authorList>
            <person name="Chen T."/>
        </authorList>
    </citation>
    <scope>NUCLEOTIDE SEQUENCE</scope>
    <source>
        <strain evidence="8">Nanhai2018</strain>
        <tissue evidence="8">Muscle</tissue>
    </source>
</reference>
<evidence type="ECO:0000259" key="7">
    <source>
        <dbReference type="PROSITE" id="PS51746"/>
    </source>
</evidence>
<sequence length="374" mass="42208">MTLLAAITRYARSTLLRPELLFIFILCLILWLFASLRSDNWFFGRLGFVFTSKDVSENHPRRRFSGLNNGPGPPKLKFQPGKDYDDIDGEEKFSDNLTNDEPEIYWHKEDNMAVYGIQGRRPTMEDRYQYKKSQDGTVQVYGIFDGHGGSAASQYTREHLLDTILDRVANEKDLSKIDFPLLLKEEILSHDKRFLALARENTDVSGSTCVVALLHGDKLYVANVGDSRAVMKEKSGSTFPLSLDHKPNLPEEQKRIEKAGGYIAFFGVWRVVGILATSRAIGDLPLKDANVINAEADVVTVNLREKEAEFMIIATDGLWDVISNEEATEFISDKLKEQFLGSKQLVIQAFLRGSMDNISVMVVKLDGTEEESRN</sequence>
<dbReference type="InterPro" id="IPR000222">
    <property type="entry name" value="PP2C_BS"/>
</dbReference>
<keyword evidence="3 4" id="KW-0904">Protein phosphatase</keyword>
<dbReference type="PANTHER" id="PTHR47992">
    <property type="entry name" value="PROTEIN PHOSPHATASE"/>
    <property type="match status" value="1"/>
</dbReference>
<feature type="domain" description="PPM-type phosphatase" evidence="7">
    <location>
        <begin position="111"/>
        <end position="365"/>
    </location>
</feature>
<feature type="region of interest" description="Disordered" evidence="5">
    <location>
        <begin position="60"/>
        <end position="79"/>
    </location>
</feature>
<evidence type="ECO:0000256" key="4">
    <source>
        <dbReference type="RuleBase" id="RU003465"/>
    </source>
</evidence>
<evidence type="ECO:0000313" key="9">
    <source>
        <dbReference type="Proteomes" id="UP001152320"/>
    </source>
</evidence>
<evidence type="ECO:0000256" key="6">
    <source>
        <dbReference type="SAM" id="Phobius"/>
    </source>
</evidence>
<dbReference type="Proteomes" id="UP001152320">
    <property type="component" value="Chromosome 13"/>
</dbReference>
<evidence type="ECO:0000256" key="2">
    <source>
        <dbReference type="ARBA" id="ARBA00022801"/>
    </source>
</evidence>
<evidence type="ECO:0000313" key="8">
    <source>
        <dbReference type="EMBL" id="KAJ8030558.1"/>
    </source>
</evidence>
<dbReference type="InterPro" id="IPR015655">
    <property type="entry name" value="PP2C"/>
</dbReference>
<evidence type="ECO:0000256" key="5">
    <source>
        <dbReference type="SAM" id="MobiDB-lite"/>
    </source>
</evidence>
<keyword evidence="2 4" id="KW-0378">Hydrolase</keyword>
<keyword evidence="6" id="KW-1133">Transmembrane helix</keyword>
<gene>
    <name evidence="8" type="ORF">HOLleu_27012</name>
</gene>
<proteinExistence type="inferred from homology"/>
<dbReference type="SMART" id="SM00331">
    <property type="entry name" value="PP2C_SIG"/>
    <property type="match status" value="1"/>
</dbReference>
<accession>A0A9Q1BPD5</accession>
<dbReference type="SUPFAM" id="SSF81606">
    <property type="entry name" value="PP2C-like"/>
    <property type="match status" value="1"/>
</dbReference>
<dbReference type="GO" id="GO:0004722">
    <property type="term" value="F:protein serine/threonine phosphatase activity"/>
    <property type="evidence" value="ECO:0007669"/>
    <property type="project" value="InterPro"/>
</dbReference>
<dbReference type="CDD" id="cd00143">
    <property type="entry name" value="PP2Cc"/>
    <property type="match status" value="1"/>
</dbReference>
<name>A0A9Q1BPD5_HOLLE</name>
<dbReference type="Gene3D" id="3.60.40.10">
    <property type="entry name" value="PPM-type phosphatase domain"/>
    <property type="match status" value="1"/>
</dbReference>
<comment type="similarity">
    <text evidence="4">Belongs to the PP2C family.</text>
</comment>
<dbReference type="EMBL" id="JAIZAY010000013">
    <property type="protein sequence ID" value="KAJ8030558.1"/>
    <property type="molecule type" value="Genomic_DNA"/>
</dbReference>
<organism evidence="8 9">
    <name type="scientific">Holothuria leucospilota</name>
    <name type="common">Black long sea cucumber</name>
    <name type="synonym">Mertensiothuria leucospilota</name>
    <dbReference type="NCBI Taxonomy" id="206669"/>
    <lineage>
        <taxon>Eukaryota</taxon>
        <taxon>Metazoa</taxon>
        <taxon>Echinodermata</taxon>
        <taxon>Eleutherozoa</taxon>
        <taxon>Echinozoa</taxon>
        <taxon>Holothuroidea</taxon>
        <taxon>Aspidochirotacea</taxon>
        <taxon>Aspidochirotida</taxon>
        <taxon>Holothuriidae</taxon>
        <taxon>Holothuria</taxon>
    </lineage>
</organism>
<dbReference type="PROSITE" id="PS51746">
    <property type="entry name" value="PPM_2"/>
    <property type="match status" value="1"/>
</dbReference>
<dbReference type="InterPro" id="IPR036457">
    <property type="entry name" value="PPM-type-like_dom_sf"/>
</dbReference>
<protein>
    <submittedName>
        <fullName evidence="8">Protein phosphatase 1L</fullName>
    </submittedName>
</protein>
<evidence type="ECO:0000256" key="3">
    <source>
        <dbReference type="ARBA" id="ARBA00022912"/>
    </source>
</evidence>
<dbReference type="InterPro" id="IPR001932">
    <property type="entry name" value="PPM-type_phosphatase-like_dom"/>
</dbReference>